<dbReference type="Gene3D" id="3.30.1150.10">
    <property type="match status" value="1"/>
</dbReference>
<dbReference type="AlphaFoldDB" id="H9UKH2"/>
<feature type="region of interest" description="Disordered" evidence="5">
    <location>
        <begin position="60"/>
        <end position="115"/>
    </location>
</feature>
<evidence type="ECO:0000256" key="2">
    <source>
        <dbReference type="ARBA" id="ARBA00022692"/>
    </source>
</evidence>
<keyword evidence="8" id="KW-1185">Reference proteome</keyword>
<organism evidence="7 8">
    <name type="scientific">Spirochaeta africana (strain ATCC 700263 / DSM 8902 / Z-7692)</name>
    <dbReference type="NCBI Taxonomy" id="889378"/>
    <lineage>
        <taxon>Bacteria</taxon>
        <taxon>Pseudomonadati</taxon>
        <taxon>Spirochaetota</taxon>
        <taxon>Spirochaetia</taxon>
        <taxon>Spirochaetales</taxon>
        <taxon>Spirochaetaceae</taxon>
        <taxon>Spirochaeta</taxon>
    </lineage>
</organism>
<dbReference type="OrthoDB" id="9792439at2"/>
<feature type="transmembrane region" description="Helical" evidence="6">
    <location>
        <begin position="12"/>
        <end position="34"/>
    </location>
</feature>
<sequence length="332" mass="35910">MQTVYQTTRQRILQGVGLALLLHIVLAVVLQLLAIQRPITPEYAGIVFIELADFDPVEPAETVAETAPEQPAEPAPAEPAPQPPDEPAQPAEPAPPAPSQPPPPAREARPSPPEEQLEFRFQQEIPDAALRTAPDTTAPPEPVQPSAVGPPEGPTDAEIALRRENLLELQEWLDSQPDLAPRPAPQADAEPTVQEGLSDQRLQEIDRILSRLTGPDQQVRAIDISQTADPQTDGQASGDLPRLAGNRVRIGGSDPMLSNTLLRSADPPVLTAMVSFVVDPQGRVVDLQFEKSSGNNEIDARIRSAVQGWQFTPAPGSRNARGEITYTIRRVQ</sequence>
<accession>H9UKH2</accession>
<feature type="region of interest" description="Disordered" evidence="5">
    <location>
        <begin position="132"/>
        <end position="156"/>
    </location>
</feature>
<feature type="compositionally biased region" description="Polar residues" evidence="5">
    <location>
        <begin position="225"/>
        <end position="235"/>
    </location>
</feature>
<proteinExistence type="predicted"/>
<dbReference type="KEGG" id="sfc:Spiaf_1964"/>
<dbReference type="PATRIC" id="fig|889378.3.peg.1951"/>
<feature type="region of interest" description="Disordered" evidence="5">
    <location>
        <begin position="176"/>
        <end position="199"/>
    </location>
</feature>
<dbReference type="STRING" id="889378.Spiaf_1964"/>
<protein>
    <submittedName>
        <fullName evidence="7">TonB family protein</fullName>
    </submittedName>
</protein>
<name>H9UKH2_SPIAZ</name>
<dbReference type="InterPro" id="IPR006260">
    <property type="entry name" value="TonB/TolA_C"/>
</dbReference>
<evidence type="ECO:0000313" key="7">
    <source>
        <dbReference type="EMBL" id="AFG38015.1"/>
    </source>
</evidence>
<dbReference type="Pfam" id="PF13103">
    <property type="entry name" value="TonB_2"/>
    <property type="match status" value="1"/>
</dbReference>
<feature type="region of interest" description="Disordered" evidence="5">
    <location>
        <begin position="225"/>
        <end position="244"/>
    </location>
</feature>
<dbReference type="EMBL" id="CP003282">
    <property type="protein sequence ID" value="AFG38015.1"/>
    <property type="molecule type" value="Genomic_DNA"/>
</dbReference>
<evidence type="ECO:0000256" key="1">
    <source>
        <dbReference type="ARBA" id="ARBA00004167"/>
    </source>
</evidence>
<dbReference type="HOGENOM" id="CLU_836527_0_0_12"/>
<feature type="compositionally biased region" description="Pro residues" evidence="5">
    <location>
        <begin position="71"/>
        <end position="113"/>
    </location>
</feature>
<keyword evidence="3 6" id="KW-1133">Transmembrane helix</keyword>
<evidence type="ECO:0000256" key="5">
    <source>
        <dbReference type="SAM" id="MobiDB-lite"/>
    </source>
</evidence>
<reference evidence="8" key="1">
    <citation type="journal article" date="2013" name="Stand. Genomic Sci.">
        <title>Complete genome sequence of the halophilic bacterium Spirochaeta africana type strain (Z-7692(T)) from the alkaline Lake Magadi in the East African Rift.</title>
        <authorList>
            <person name="Liolos K."/>
            <person name="Abt B."/>
            <person name="Scheuner C."/>
            <person name="Teshima H."/>
            <person name="Held B."/>
            <person name="Lapidus A."/>
            <person name="Nolan M."/>
            <person name="Lucas S."/>
            <person name="Deshpande S."/>
            <person name="Cheng J.F."/>
            <person name="Tapia R."/>
            <person name="Goodwin L.A."/>
            <person name="Pitluck S."/>
            <person name="Pagani I."/>
            <person name="Ivanova N."/>
            <person name="Mavromatis K."/>
            <person name="Mikhailova N."/>
            <person name="Huntemann M."/>
            <person name="Pati A."/>
            <person name="Chen A."/>
            <person name="Palaniappan K."/>
            <person name="Land M."/>
            <person name="Rohde M."/>
            <person name="Tindall B.J."/>
            <person name="Detter J.C."/>
            <person name="Goker M."/>
            <person name="Bristow J."/>
            <person name="Eisen J.A."/>
            <person name="Markowitz V."/>
            <person name="Hugenholtz P."/>
            <person name="Woyke T."/>
            <person name="Klenk H.P."/>
            <person name="Kyrpides N.C."/>
        </authorList>
    </citation>
    <scope>NUCLEOTIDE SEQUENCE</scope>
    <source>
        <strain evidence="8">ATCC 700263 / DSM 8902 / Z-7692</strain>
    </source>
</reference>
<gene>
    <name evidence="7" type="ordered locus">Spiaf_1964</name>
</gene>
<evidence type="ECO:0000313" key="8">
    <source>
        <dbReference type="Proteomes" id="UP000007383"/>
    </source>
</evidence>
<keyword evidence="2 6" id="KW-0812">Transmembrane</keyword>
<dbReference type="GO" id="GO:0016020">
    <property type="term" value="C:membrane"/>
    <property type="evidence" value="ECO:0007669"/>
    <property type="project" value="UniProtKB-SubCell"/>
</dbReference>
<evidence type="ECO:0000256" key="4">
    <source>
        <dbReference type="ARBA" id="ARBA00023136"/>
    </source>
</evidence>
<comment type="subcellular location">
    <subcellularLocation>
        <location evidence="1">Membrane</location>
        <topology evidence="1">Single-pass membrane protein</topology>
    </subcellularLocation>
</comment>
<evidence type="ECO:0000256" key="6">
    <source>
        <dbReference type="SAM" id="Phobius"/>
    </source>
</evidence>
<feature type="compositionally biased region" description="Low complexity" evidence="5">
    <location>
        <begin position="60"/>
        <end position="70"/>
    </location>
</feature>
<evidence type="ECO:0000256" key="3">
    <source>
        <dbReference type="ARBA" id="ARBA00022989"/>
    </source>
</evidence>
<dbReference type="SUPFAM" id="SSF74653">
    <property type="entry name" value="TolA/TonB C-terminal domain"/>
    <property type="match status" value="1"/>
</dbReference>
<dbReference type="Proteomes" id="UP000007383">
    <property type="component" value="Chromosome"/>
</dbReference>
<keyword evidence="4 6" id="KW-0472">Membrane</keyword>
<dbReference type="RefSeq" id="WP_014455998.1">
    <property type="nucleotide sequence ID" value="NC_017098.1"/>
</dbReference>
<dbReference type="NCBIfam" id="TIGR01352">
    <property type="entry name" value="tonB_Cterm"/>
    <property type="match status" value="1"/>
</dbReference>